<gene>
    <name evidence="2" type="ORF">M5K25_022091</name>
</gene>
<name>A0ABD0U5N1_DENTH</name>
<accession>A0ABD0U5N1</accession>
<reference evidence="2 3" key="1">
    <citation type="journal article" date="2024" name="Plant Biotechnol. J.">
        <title>Dendrobium thyrsiflorum genome and its molecular insights into genes involved in important horticultural traits.</title>
        <authorList>
            <person name="Chen B."/>
            <person name="Wang J.Y."/>
            <person name="Zheng P.J."/>
            <person name="Li K.L."/>
            <person name="Liang Y.M."/>
            <person name="Chen X.F."/>
            <person name="Zhang C."/>
            <person name="Zhao X."/>
            <person name="He X."/>
            <person name="Zhang G.Q."/>
            <person name="Liu Z.J."/>
            <person name="Xu Q."/>
        </authorList>
    </citation>
    <scope>NUCLEOTIDE SEQUENCE [LARGE SCALE GENOMIC DNA]</scope>
    <source>
        <strain evidence="2">GZMU011</strain>
    </source>
</reference>
<dbReference type="EMBL" id="JANQDX010000017">
    <property type="protein sequence ID" value="KAL0907668.1"/>
    <property type="molecule type" value="Genomic_DNA"/>
</dbReference>
<keyword evidence="3" id="KW-1185">Reference proteome</keyword>
<comment type="caution">
    <text evidence="2">The sequence shown here is derived from an EMBL/GenBank/DDBJ whole genome shotgun (WGS) entry which is preliminary data.</text>
</comment>
<sequence>MEAETARRRGEARRHILACSAKYIDDMSVALQVPAFVVILSPLLADMLNIKWVSYSGSAPTILAIFLLLLCARTTNTSCKIDMDTPHRLSSFTCKLVHSSMNGWRVRLKGVDRRRVAAGLEAG</sequence>
<keyword evidence="1" id="KW-1133">Transmembrane helix</keyword>
<dbReference type="AlphaFoldDB" id="A0ABD0U5N1"/>
<feature type="transmembrane region" description="Helical" evidence="1">
    <location>
        <begin position="52"/>
        <end position="72"/>
    </location>
</feature>
<organism evidence="2 3">
    <name type="scientific">Dendrobium thyrsiflorum</name>
    <name type="common">Pinecone-like raceme dendrobium</name>
    <name type="synonym">Orchid</name>
    <dbReference type="NCBI Taxonomy" id="117978"/>
    <lineage>
        <taxon>Eukaryota</taxon>
        <taxon>Viridiplantae</taxon>
        <taxon>Streptophyta</taxon>
        <taxon>Embryophyta</taxon>
        <taxon>Tracheophyta</taxon>
        <taxon>Spermatophyta</taxon>
        <taxon>Magnoliopsida</taxon>
        <taxon>Liliopsida</taxon>
        <taxon>Asparagales</taxon>
        <taxon>Orchidaceae</taxon>
        <taxon>Epidendroideae</taxon>
        <taxon>Malaxideae</taxon>
        <taxon>Dendrobiinae</taxon>
        <taxon>Dendrobium</taxon>
    </lineage>
</organism>
<feature type="transmembrane region" description="Helical" evidence="1">
    <location>
        <begin position="21"/>
        <end position="40"/>
    </location>
</feature>
<evidence type="ECO:0000313" key="2">
    <source>
        <dbReference type="EMBL" id="KAL0907668.1"/>
    </source>
</evidence>
<dbReference type="Proteomes" id="UP001552299">
    <property type="component" value="Unassembled WGS sequence"/>
</dbReference>
<proteinExistence type="predicted"/>
<keyword evidence="1" id="KW-0812">Transmembrane</keyword>
<evidence type="ECO:0000256" key="1">
    <source>
        <dbReference type="SAM" id="Phobius"/>
    </source>
</evidence>
<protein>
    <submittedName>
        <fullName evidence="2">Uncharacterized protein</fullName>
    </submittedName>
</protein>
<keyword evidence="1" id="KW-0472">Membrane</keyword>
<evidence type="ECO:0000313" key="3">
    <source>
        <dbReference type="Proteomes" id="UP001552299"/>
    </source>
</evidence>